<reference evidence="1" key="1">
    <citation type="journal article" date="2022" name="Int. J. Mol. Sci.">
        <title>Draft Genome of Tanacetum Coccineum: Genomic Comparison of Closely Related Tanacetum-Family Plants.</title>
        <authorList>
            <person name="Yamashiro T."/>
            <person name="Shiraishi A."/>
            <person name="Nakayama K."/>
            <person name="Satake H."/>
        </authorList>
    </citation>
    <scope>NUCLEOTIDE SEQUENCE</scope>
</reference>
<keyword evidence="2" id="KW-1185">Reference proteome</keyword>
<accession>A0ABQ5DZ48</accession>
<gene>
    <name evidence="1" type="ORF">Tco_0952849</name>
</gene>
<dbReference type="Proteomes" id="UP001151760">
    <property type="component" value="Unassembled WGS sequence"/>
</dbReference>
<organism evidence="1 2">
    <name type="scientific">Tanacetum coccineum</name>
    <dbReference type="NCBI Taxonomy" id="301880"/>
    <lineage>
        <taxon>Eukaryota</taxon>
        <taxon>Viridiplantae</taxon>
        <taxon>Streptophyta</taxon>
        <taxon>Embryophyta</taxon>
        <taxon>Tracheophyta</taxon>
        <taxon>Spermatophyta</taxon>
        <taxon>Magnoliopsida</taxon>
        <taxon>eudicotyledons</taxon>
        <taxon>Gunneridae</taxon>
        <taxon>Pentapetalae</taxon>
        <taxon>asterids</taxon>
        <taxon>campanulids</taxon>
        <taxon>Asterales</taxon>
        <taxon>Asteraceae</taxon>
        <taxon>Asteroideae</taxon>
        <taxon>Anthemideae</taxon>
        <taxon>Anthemidinae</taxon>
        <taxon>Tanacetum</taxon>
    </lineage>
</organism>
<dbReference type="EMBL" id="BQNB010015787">
    <property type="protein sequence ID" value="GJT44134.1"/>
    <property type="molecule type" value="Genomic_DNA"/>
</dbReference>
<sequence>MVSQRGHSDFGRYVRACLWNGTCSWMNIFLWRLPTTIVGMLASRQPPFELCMAREMSSTLIAMGMKLYEINVLVNQVASSVHDSYVPFEIWNELERFVSIWHFLRSYRAEMTDAQTNQETEEVHVTLTTEPPVGQQQSSSVSLNLVSKFINPSPDTGIDSILNPNVQSYITVNVSVSAPSFDTTIPQPSITIIQSQQQTHDSTTTTTIPITTLPEIPNFAFLFGFERRAW</sequence>
<evidence type="ECO:0000313" key="1">
    <source>
        <dbReference type="EMBL" id="GJT44134.1"/>
    </source>
</evidence>
<comment type="caution">
    <text evidence="1">The sequence shown here is derived from an EMBL/GenBank/DDBJ whole genome shotgun (WGS) entry which is preliminary data.</text>
</comment>
<evidence type="ECO:0000313" key="2">
    <source>
        <dbReference type="Proteomes" id="UP001151760"/>
    </source>
</evidence>
<protein>
    <submittedName>
        <fullName evidence="1">Uncharacterized protein</fullName>
    </submittedName>
</protein>
<name>A0ABQ5DZ48_9ASTR</name>
<reference evidence="1" key="2">
    <citation type="submission" date="2022-01" db="EMBL/GenBank/DDBJ databases">
        <authorList>
            <person name="Yamashiro T."/>
            <person name="Shiraishi A."/>
            <person name="Satake H."/>
            <person name="Nakayama K."/>
        </authorList>
    </citation>
    <scope>NUCLEOTIDE SEQUENCE</scope>
</reference>
<proteinExistence type="predicted"/>